<feature type="compositionally biased region" description="Polar residues" evidence="2">
    <location>
        <begin position="424"/>
        <end position="446"/>
    </location>
</feature>
<dbReference type="GO" id="GO:0005737">
    <property type="term" value="C:cytoplasm"/>
    <property type="evidence" value="ECO:0007669"/>
    <property type="project" value="TreeGrafter"/>
</dbReference>
<feature type="compositionally biased region" description="Low complexity" evidence="2">
    <location>
        <begin position="235"/>
        <end position="248"/>
    </location>
</feature>
<name>A0A1Q9CQS6_SYMMI</name>
<feature type="region of interest" description="Disordered" evidence="2">
    <location>
        <begin position="218"/>
        <end position="272"/>
    </location>
</feature>
<dbReference type="PANTHER" id="PTHR43948:SF10">
    <property type="entry name" value="MRJ, ISOFORM E"/>
    <property type="match status" value="1"/>
</dbReference>
<organism evidence="4 5">
    <name type="scientific">Symbiodinium microadriaticum</name>
    <name type="common">Dinoflagellate</name>
    <name type="synonym">Zooxanthella microadriatica</name>
    <dbReference type="NCBI Taxonomy" id="2951"/>
    <lineage>
        <taxon>Eukaryota</taxon>
        <taxon>Sar</taxon>
        <taxon>Alveolata</taxon>
        <taxon>Dinophyceae</taxon>
        <taxon>Suessiales</taxon>
        <taxon>Symbiodiniaceae</taxon>
        <taxon>Symbiodinium</taxon>
    </lineage>
</organism>
<dbReference type="GO" id="GO:0051087">
    <property type="term" value="F:protein-folding chaperone binding"/>
    <property type="evidence" value="ECO:0007669"/>
    <property type="project" value="TreeGrafter"/>
</dbReference>
<keyword evidence="5" id="KW-1185">Reference proteome</keyword>
<dbReference type="GO" id="GO:0044183">
    <property type="term" value="F:protein folding chaperone"/>
    <property type="evidence" value="ECO:0007669"/>
    <property type="project" value="TreeGrafter"/>
</dbReference>
<keyword evidence="1" id="KW-0040">ANK repeat</keyword>
<feature type="compositionally biased region" description="Low complexity" evidence="2">
    <location>
        <begin position="299"/>
        <end position="312"/>
    </location>
</feature>
<feature type="compositionally biased region" description="Polar residues" evidence="2">
    <location>
        <begin position="465"/>
        <end position="480"/>
    </location>
</feature>
<dbReference type="Gene3D" id="1.10.287.110">
    <property type="entry name" value="DnaJ domain"/>
    <property type="match status" value="1"/>
</dbReference>
<dbReference type="SMART" id="SM00271">
    <property type="entry name" value="DnaJ"/>
    <property type="match status" value="1"/>
</dbReference>
<dbReference type="InterPro" id="IPR036770">
    <property type="entry name" value="Ankyrin_rpt-contain_sf"/>
</dbReference>
<gene>
    <name evidence="4" type="primary">dnaJ</name>
    <name evidence="4" type="ORF">AK812_SmicGene33748</name>
</gene>
<dbReference type="InterPro" id="IPR002110">
    <property type="entry name" value="Ankyrin_rpt"/>
</dbReference>
<protein>
    <submittedName>
        <fullName evidence="4">Chaperone protein DnaJ</fullName>
    </submittedName>
</protein>
<dbReference type="PANTHER" id="PTHR43948">
    <property type="entry name" value="DNAJ HOMOLOG SUBFAMILY B"/>
    <property type="match status" value="1"/>
</dbReference>
<feature type="compositionally biased region" description="Basic and acidic residues" evidence="2">
    <location>
        <begin position="324"/>
        <end position="337"/>
    </location>
</feature>
<dbReference type="PRINTS" id="PR00625">
    <property type="entry name" value="JDOMAIN"/>
</dbReference>
<evidence type="ECO:0000313" key="5">
    <source>
        <dbReference type="Proteomes" id="UP000186817"/>
    </source>
</evidence>
<sequence>MGTGKTWQSLLHFVAGAELPVLTRQVALELLVQEDRKHMLISTYVVGNIEDIDIAELPGGKDVKTVINCTKISYNVNILDNPVDARNLLGETPLMLACRAAMERPCDASPAGPWLRPMRKLLEARADPNAADLSGEPPLIEAACYGDLEVCQLLLEGRADAAHESTVGVTALGLAECEGHREVAELLTQHLQSMAKEDSASKAAEAIAQAAAANQLKKEDLCQSEDEQNVDQHVPSSPSARPSEAAAATDRSEPLTVSPPEERGSAEAGPDCCEAAQDQLKKEDLCQSEDEQNVDQQVPSSPSARPSEAAAATDRSEPLTVSPPEERGSAEAGPDCREACPSILQHFLLVKAAQDQLKKEDLCQSEDEQNVDQHVPSSPSARPSEAAAAADRSEPLTVSESTDLVPAEAGPVLKKEVPRGRPPQVQQDRSMPSQTRSGNTSFTPTLASSPVIKSASSAYSSAQSTQKSTDPSTTRYTGAQPTRLPSRPNTATKTHEPFFVHSRYTSTSKPHAKAKTQAQSQAKRRPPTPESSDGEDQENIGPRIRKAMEPFPSYSGEMPPPEAESTWSDQELYNYFFSSGFIKPKKKASKPKPTPQQMEQYFRTLNLRPGAKAAAVKKAYRQLALRFHPDKNQDSTEAKLKFQEITEAYAEVCRVLDGKGLNEQKGVDSNSVKSA</sequence>
<evidence type="ECO:0000259" key="3">
    <source>
        <dbReference type="PROSITE" id="PS50076"/>
    </source>
</evidence>
<dbReference type="AlphaFoldDB" id="A0A1Q9CQS6"/>
<dbReference type="Proteomes" id="UP000186817">
    <property type="component" value="Unassembled WGS sequence"/>
</dbReference>
<dbReference type="SMART" id="SM00248">
    <property type="entry name" value="ANK"/>
    <property type="match status" value="3"/>
</dbReference>
<reference evidence="4 5" key="1">
    <citation type="submission" date="2016-02" db="EMBL/GenBank/DDBJ databases">
        <title>Genome analysis of coral dinoflagellate symbionts highlights evolutionary adaptations to a symbiotic lifestyle.</title>
        <authorList>
            <person name="Aranda M."/>
            <person name="Li Y."/>
            <person name="Liew Y.J."/>
            <person name="Baumgarten S."/>
            <person name="Simakov O."/>
            <person name="Wilson M."/>
            <person name="Piel J."/>
            <person name="Ashoor H."/>
            <person name="Bougouffa S."/>
            <person name="Bajic V.B."/>
            <person name="Ryu T."/>
            <person name="Ravasi T."/>
            <person name="Bayer T."/>
            <person name="Micklem G."/>
            <person name="Kim H."/>
            <person name="Bhak J."/>
            <person name="Lajeunesse T.C."/>
            <person name="Voolstra C.R."/>
        </authorList>
    </citation>
    <scope>NUCLEOTIDE SEQUENCE [LARGE SCALE GENOMIC DNA]</scope>
    <source>
        <strain evidence="4 5">CCMP2467</strain>
    </source>
</reference>
<dbReference type="Pfam" id="PF12796">
    <property type="entry name" value="Ank_2"/>
    <property type="match status" value="1"/>
</dbReference>
<dbReference type="EMBL" id="LSRX01000985">
    <property type="protein sequence ID" value="OLP85271.1"/>
    <property type="molecule type" value="Genomic_DNA"/>
</dbReference>
<dbReference type="OrthoDB" id="442087at2759"/>
<comment type="caution">
    <text evidence="4">The sequence shown here is derived from an EMBL/GenBank/DDBJ whole genome shotgun (WGS) entry which is preliminary data.</text>
</comment>
<feature type="repeat" description="ANK" evidence="1">
    <location>
        <begin position="134"/>
        <end position="166"/>
    </location>
</feature>
<proteinExistence type="predicted"/>
<dbReference type="InterPro" id="IPR001623">
    <property type="entry name" value="DnaJ_domain"/>
</dbReference>
<feature type="compositionally biased region" description="Low complexity" evidence="2">
    <location>
        <begin position="376"/>
        <end position="390"/>
    </location>
</feature>
<feature type="domain" description="J" evidence="3">
    <location>
        <begin position="600"/>
        <end position="666"/>
    </location>
</feature>
<dbReference type="PROSITE" id="PS50076">
    <property type="entry name" value="DNAJ_2"/>
    <property type="match status" value="1"/>
</dbReference>
<dbReference type="CDD" id="cd06257">
    <property type="entry name" value="DnaJ"/>
    <property type="match status" value="1"/>
</dbReference>
<dbReference type="SUPFAM" id="SSF46565">
    <property type="entry name" value="Chaperone J-domain"/>
    <property type="match status" value="1"/>
</dbReference>
<dbReference type="PROSITE" id="PS50088">
    <property type="entry name" value="ANK_REPEAT"/>
    <property type="match status" value="1"/>
</dbReference>
<dbReference type="Pfam" id="PF00226">
    <property type="entry name" value="DnaJ"/>
    <property type="match status" value="1"/>
</dbReference>
<feature type="region of interest" description="Disordered" evidence="2">
    <location>
        <begin position="285"/>
        <end position="337"/>
    </location>
</feature>
<dbReference type="InterPro" id="IPR036869">
    <property type="entry name" value="J_dom_sf"/>
</dbReference>
<evidence type="ECO:0000256" key="1">
    <source>
        <dbReference type="PROSITE-ProRule" id="PRU00023"/>
    </source>
</evidence>
<feature type="region of interest" description="Disordered" evidence="2">
    <location>
        <begin position="360"/>
        <end position="565"/>
    </location>
</feature>
<feature type="compositionally biased region" description="Low complexity" evidence="2">
    <location>
        <begin position="447"/>
        <end position="464"/>
    </location>
</feature>
<evidence type="ECO:0000256" key="2">
    <source>
        <dbReference type="SAM" id="MobiDB-lite"/>
    </source>
</evidence>
<dbReference type="SUPFAM" id="SSF48403">
    <property type="entry name" value="Ankyrin repeat"/>
    <property type="match status" value="1"/>
</dbReference>
<accession>A0A1Q9CQS6</accession>
<evidence type="ECO:0000313" key="4">
    <source>
        <dbReference type="EMBL" id="OLP85271.1"/>
    </source>
</evidence>
<dbReference type="GO" id="GO:0051082">
    <property type="term" value="F:unfolded protein binding"/>
    <property type="evidence" value="ECO:0007669"/>
    <property type="project" value="TreeGrafter"/>
</dbReference>
<dbReference type="Gene3D" id="1.25.40.20">
    <property type="entry name" value="Ankyrin repeat-containing domain"/>
    <property type="match status" value="1"/>
</dbReference>